<dbReference type="InterPro" id="IPR047153">
    <property type="entry name" value="TRIM45/56/19-like"/>
</dbReference>
<dbReference type="GO" id="GO:0008270">
    <property type="term" value="F:zinc ion binding"/>
    <property type="evidence" value="ECO:0007669"/>
    <property type="project" value="UniProtKB-KW"/>
</dbReference>
<dbReference type="SUPFAM" id="SSF63829">
    <property type="entry name" value="Calcium-dependent phosphotriesterase"/>
    <property type="match status" value="1"/>
</dbReference>
<proteinExistence type="predicted"/>
<keyword evidence="2" id="KW-0175">Coiled coil</keyword>
<organism evidence="4 5">
    <name type="scientific">Dreissena polymorpha</name>
    <name type="common">Zebra mussel</name>
    <name type="synonym">Mytilus polymorpha</name>
    <dbReference type="NCBI Taxonomy" id="45954"/>
    <lineage>
        <taxon>Eukaryota</taxon>
        <taxon>Metazoa</taxon>
        <taxon>Spiralia</taxon>
        <taxon>Lophotrochozoa</taxon>
        <taxon>Mollusca</taxon>
        <taxon>Bivalvia</taxon>
        <taxon>Autobranchia</taxon>
        <taxon>Heteroconchia</taxon>
        <taxon>Euheterodonta</taxon>
        <taxon>Imparidentia</taxon>
        <taxon>Neoheterodontei</taxon>
        <taxon>Myida</taxon>
        <taxon>Dreissenoidea</taxon>
        <taxon>Dreissenidae</taxon>
        <taxon>Dreissena</taxon>
    </lineage>
</organism>
<evidence type="ECO:0000256" key="1">
    <source>
        <dbReference type="PROSITE-ProRule" id="PRU00024"/>
    </source>
</evidence>
<feature type="domain" description="B box-type" evidence="3">
    <location>
        <begin position="78"/>
        <end position="122"/>
    </location>
</feature>
<comment type="caution">
    <text evidence="4">The sequence shown here is derived from an EMBL/GenBank/DDBJ whole genome shotgun (WGS) entry which is preliminary data.</text>
</comment>
<evidence type="ECO:0000259" key="3">
    <source>
        <dbReference type="PROSITE" id="PS50119"/>
    </source>
</evidence>
<dbReference type="InterPro" id="IPR000315">
    <property type="entry name" value="Znf_B-box"/>
</dbReference>
<dbReference type="Proteomes" id="UP000828390">
    <property type="component" value="Unassembled WGS sequence"/>
</dbReference>
<dbReference type="CDD" id="cd19756">
    <property type="entry name" value="Bbox2"/>
    <property type="match status" value="1"/>
</dbReference>
<evidence type="ECO:0000313" key="4">
    <source>
        <dbReference type="EMBL" id="KAH3696307.1"/>
    </source>
</evidence>
<accession>A0A9D4BIL8</accession>
<dbReference type="SUPFAM" id="SSF57845">
    <property type="entry name" value="B-box zinc-binding domain"/>
    <property type="match status" value="1"/>
</dbReference>
<reference evidence="4" key="2">
    <citation type="submission" date="2020-11" db="EMBL/GenBank/DDBJ databases">
        <authorList>
            <person name="McCartney M.A."/>
            <person name="Auch B."/>
            <person name="Kono T."/>
            <person name="Mallez S."/>
            <person name="Becker A."/>
            <person name="Gohl D.M."/>
            <person name="Silverstein K.A.T."/>
            <person name="Koren S."/>
            <person name="Bechman K.B."/>
            <person name="Herman A."/>
            <person name="Abrahante J.E."/>
            <person name="Garbe J."/>
        </authorList>
    </citation>
    <scope>NUCLEOTIDE SEQUENCE</scope>
    <source>
        <strain evidence="4">Duluth1</strain>
        <tissue evidence="4">Whole animal</tissue>
    </source>
</reference>
<dbReference type="PANTHER" id="PTHR25462:SF296">
    <property type="entry name" value="MEIOTIC P26, ISOFORM F"/>
    <property type="match status" value="1"/>
</dbReference>
<keyword evidence="1" id="KW-0863">Zinc-finger</keyword>
<name>A0A9D4BIL8_DREPO</name>
<sequence>MAELSIDSLQKGSDIIEDYCCSTCEEDYVSTEADFYCEICLKFYCCKCIHLHSQLFKRHSASGREEMCKWPVGKGMLDFIEKCEDHQDEKLKVFCEDHRQLCCSTCVMLHHRQCSKLTLISESAKIPTKADFQQLSEKLQTIQQKITELQNGQNDNLSSLQTSYTFQFQKIREMRKKINAQLDELEKVTVKALDELNAKLNHSFKTDVDKFSKLEVEIKSLNKALNAAENKRGEVAFMAYNKCMNKIQQTESYLLESPADHESALTFQPNPEIELYFSKLSALGNVEIIVHNNIFIPVKTNRVVFEEMHNIRGICEFPNGQIVIADDIKKKVKLLDQKYEVISSSDLSYGPWDMCQVSSNEVAVTVDDFNDVHQVQFITENKGSLIKCRKIRFEHICLGIACHQNDLFVTSRTALYHYTLSGSMVKKMYEDSSGDYLYFECSYYYYYI</sequence>
<feature type="domain" description="B box-type" evidence="3">
    <location>
        <begin position="21"/>
        <end position="64"/>
    </location>
</feature>
<dbReference type="PANTHER" id="PTHR25462">
    <property type="entry name" value="BONUS, ISOFORM C-RELATED"/>
    <property type="match status" value="1"/>
</dbReference>
<dbReference type="SUPFAM" id="SSF58113">
    <property type="entry name" value="Apolipoprotein A-I"/>
    <property type="match status" value="1"/>
</dbReference>
<dbReference type="PROSITE" id="PS50119">
    <property type="entry name" value="ZF_BBOX"/>
    <property type="match status" value="2"/>
</dbReference>
<dbReference type="EMBL" id="JAIWYP010000016">
    <property type="protein sequence ID" value="KAH3696307.1"/>
    <property type="molecule type" value="Genomic_DNA"/>
</dbReference>
<evidence type="ECO:0000313" key="5">
    <source>
        <dbReference type="Proteomes" id="UP000828390"/>
    </source>
</evidence>
<keyword evidence="5" id="KW-1185">Reference proteome</keyword>
<protein>
    <recommendedName>
        <fullName evidence="3">B box-type domain-containing protein</fullName>
    </recommendedName>
</protein>
<gene>
    <name evidence="4" type="ORF">DPMN_083771</name>
</gene>
<dbReference type="AlphaFoldDB" id="A0A9D4BIL8"/>
<keyword evidence="1" id="KW-0862">Zinc</keyword>
<keyword evidence="1" id="KW-0479">Metal-binding</keyword>
<reference evidence="4" key="1">
    <citation type="journal article" date="2019" name="bioRxiv">
        <title>The Genome of the Zebra Mussel, Dreissena polymorpha: A Resource for Invasive Species Research.</title>
        <authorList>
            <person name="McCartney M.A."/>
            <person name="Auch B."/>
            <person name="Kono T."/>
            <person name="Mallez S."/>
            <person name="Zhang Y."/>
            <person name="Obille A."/>
            <person name="Becker A."/>
            <person name="Abrahante J.E."/>
            <person name="Garbe J."/>
            <person name="Badalamenti J.P."/>
            <person name="Herman A."/>
            <person name="Mangelson H."/>
            <person name="Liachko I."/>
            <person name="Sullivan S."/>
            <person name="Sone E.D."/>
            <person name="Koren S."/>
            <person name="Silverstein K.A.T."/>
            <person name="Beckman K.B."/>
            <person name="Gohl D.M."/>
        </authorList>
    </citation>
    <scope>NUCLEOTIDE SEQUENCE</scope>
    <source>
        <strain evidence="4">Duluth1</strain>
        <tissue evidence="4">Whole animal</tissue>
    </source>
</reference>
<evidence type="ECO:0000256" key="2">
    <source>
        <dbReference type="SAM" id="Coils"/>
    </source>
</evidence>
<dbReference type="Gene3D" id="3.30.160.60">
    <property type="entry name" value="Classic Zinc Finger"/>
    <property type="match status" value="1"/>
</dbReference>
<feature type="coiled-coil region" evidence="2">
    <location>
        <begin position="132"/>
        <end position="231"/>
    </location>
</feature>